<accession>A0A1W1WRD4</accession>
<dbReference type="EMBL" id="FWWZ01000001">
    <property type="protein sequence ID" value="SMC08775.1"/>
    <property type="molecule type" value="Genomic_DNA"/>
</dbReference>
<dbReference type="STRING" id="1069081.SAMN05660197_0542"/>
<evidence type="ECO:0000313" key="3">
    <source>
        <dbReference type="Proteomes" id="UP000192602"/>
    </source>
</evidence>
<evidence type="ECO:0000313" key="2">
    <source>
        <dbReference type="EMBL" id="SMC08775.1"/>
    </source>
</evidence>
<dbReference type="AlphaFoldDB" id="A0A1W1WRD4"/>
<dbReference type="InterPro" id="IPR021255">
    <property type="entry name" value="DUF2807"/>
</dbReference>
<organism evidence="2 3">
    <name type="scientific">Nitratiruptor tergarcus DSM 16512</name>
    <dbReference type="NCBI Taxonomy" id="1069081"/>
    <lineage>
        <taxon>Bacteria</taxon>
        <taxon>Pseudomonadati</taxon>
        <taxon>Campylobacterota</taxon>
        <taxon>Epsilonproteobacteria</taxon>
        <taxon>Nautiliales</taxon>
        <taxon>Nitratiruptoraceae</taxon>
        <taxon>Nitratiruptor</taxon>
    </lineage>
</organism>
<dbReference type="RefSeq" id="WP_084275038.1">
    <property type="nucleotide sequence ID" value="NZ_AP026671.1"/>
</dbReference>
<sequence>MYLFTKKINLLAIFLLFIGNTLLFADSNIISNKTIISPGSVVHGNTGIIINGKKVSAPHKQDLAKRIAKNIQCSFDKVVFKIDGMTLHIQNGDKECKIIYPQILKNGLKIAKKTLELKDSKEIAYGAPIDLYIHSIHTISLIGDIFLKVDKKIDTLNLTVQGDADIEFKNAVNTISLDIIGDAQIKLQDVQKATINYSGDLFLEIEKIKTLILKGTGDVIIRPGDEHFTLIKSINGDLHIIKKEKK</sequence>
<dbReference type="Gene3D" id="2.160.20.120">
    <property type="match status" value="1"/>
</dbReference>
<keyword evidence="3" id="KW-1185">Reference proteome</keyword>
<protein>
    <recommendedName>
        <fullName evidence="1">Putative auto-transporter adhesin head GIN domain-containing protein</fullName>
    </recommendedName>
</protein>
<gene>
    <name evidence="2" type="ORF">SAMN05660197_0542</name>
</gene>
<name>A0A1W1WRD4_9BACT</name>
<reference evidence="3" key="1">
    <citation type="submission" date="2017-04" db="EMBL/GenBank/DDBJ databases">
        <authorList>
            <person name="Varghese N."/>
            <person name="Submissions S."/>
        </authorList>
    </citation>
    <scope>NUCLEOTIDE SEQUENCE [LARGE SCALE GENOMIC DNA]</scope>
    <source>
        <strain evidence="3">DSM 16512</strain>
    </source>
</reference>
<dbReference type="Pfam" id="PF10988">
    <property type="entry name" value="DUF2807"/>
    <property type="match status" value="1"/>
</dbReference>
<proteinExistence type="predicted"/>
<feature type="domain" description="Putative auto-transporter adhesin head GIN" evidence="1">
    <location>
        <begin position="110"/>
        <end position="210"/>
    </location>
</feature>
<dbReference type="Proteomes" id="UP000192602">
    <property type="component" value="Unassembled WGS sequence"/>
</dbReference>
<evidence type="ECO:0000259" key="1">
    <source>
        <dbReference type="Pfam" id="PF10988"/>
    </source>
</evidence>